<protein>
    <recommendedName>
        <fullName evidence="5">Cell division protein FtsZ</fullName>
    </recommendedName>
</protein>
<dbReference type="Gene3D" id="3.30.1330.20">
    <property type="entry name" value="Tubulin/FtsZ, C-terminal domain"/>
    <property type="match status" value="1"/>
</dbReference>
<name>A0A6L5X9Y0_9BACT</name>
<keyword evidence="4" id="KW-1185">Reference proteome</keyword>
<evidence type="ECO:0000256" key="2">
    <source>
        <dbReference type="ARBA" id="ARBA00023134"/>
    </source>
</evidence>
<keyword evidence="2" id="KW-0342">GTP-binding</keyword>
<dbReference type="SUPFAM" id="SSF55307">
    <property type="entry name" value="Tubulin C-terminal domain-like"/>
    <property type="match status" value="1"/>
</dbReference>
<dbReference type="EMBL" id="VULT01000001">
    <property type="protein sequence ID" value="MSS16255.1"/>
    <property type="molecule type" value="Genomic_DNA"/>
</dbReference>
<evidence type="ECO:0000313" key="3">
    <source>
        <dbReference type="EMBL" id="MSS16255.1"/>
    </source>
</evidence>
<dbReference type="Proteomes" id="UP000483362">
    <property type="component" value="Unassembled WGS sequence"/>
</dbReference>
<evidence type="ECO:0000256" key="1">
    <source>
        <dbReference type="ARBA" id="ARBA00022741"/>
    </source>
</evidence>
<keyword evidence="1" id="KW-0547">Nucleotide-binding</keyword>
<sequence length="134" mass="14423">MNNGITIWNGYPVHGDIKELDRIIESEGLITLDKDDVASVLSTEGESYVTSGVNADLGEAFNEAVNALPCKVDKVDELLVGFRFGNRQPEMSGLSSITDTLSEVNPDINIMWGISSDESLGDSYKVVLVASVKA</sequence>
<dbReference type="InterPro" id="IPR008280">
    <property type="entry name" value="Tub_FtsZ_C"/>
</dbReference>
<organism evidence="3 4">
    <name type="scientific">Sodaliphilus pleomorphus</name>
    <dbReference type="NCBI Taxonomy" id="2606626"/>
    <lineage>
        <taxon>Bacteria</taxon>
        <taxon>Pseudomonadati</taxon>
        <taxon>Bacteroidota</taxon>
        <taxon>Bacteroidia</taxon>
        <taxon>Bacteroidales</taxon>
        <taxon>Muribaculaceae</taxon>
        <taxon>Sodaliphilus</taxon>
    </lineage>
</organism>
<dbReference type="RefSeq" id="WP_154327958.1">
    <property type="nucleotide sequence ID" value="NZ_CP045696.1"/>
</dbReference>
<accession>A0A6L5X9Y0</accession>
<dbReference type="AlphaFoldDB" id="A0A6L5X9Y0"/>
<evidence type="ECO:0000313" key="4">
    <source>
        <dbReference type="Proteomes" id="UP000483362"/>
    </source>
</evidence>
<proteinExistence type="predicted"/>
<dbReference type="InterPro" id="IPR037103">
    <property type="entry name" value="Tubulin/FtsZ-like_C"/>
</dbReference>
<comment type="caution">
    <text evidence="3">The sequence shown here is derived from an EMBL/GenBank/DDBJ whole genome shotgun (WGS) entry which is preliminary data.</text>
</comment>
<dbReference type="GO" id="GO:0005525">
    <property type="term" value="F:GTP binding"/>
    <property type="evidence" value="ECO:0007669"/>
    <property type="project" value="UniProtKB-KW"/>
</dbReference>
<gene>
    <name evidence="3" type="ORF">FYJ29_00475</name>
</gene>
<evidence type="ECO:0008006" key="5">
    <source>
        <dbReference type="Google" id="ProtNLM"/>
    </source>
</evidence>
<reference evidence="3 4" key="1">
    <citation type="submission" date="2019-08" db="EMBL/GenBank/DDBJ databases">
        <title>In-depth cultivation of the pig gut microbiome towards novel bacterial diversity and tailored functional studies.</title>
        <authorList>
            <person name="Wylensek D."/>
            <person name="Hitch T.C.A."/>
            <person name="Clavel T."/>
        </authorList>
    </citation>
    <scope>NUCLEOTIDE SEQUENCE [LARGE SCALE GENOMIC DNA]</scope>
    <source>
        <strain evidence="3 4">Oil-RF-744-WCA-WT-10</strain>
    </source>
</reference>